<dbReference type="Proteomes" id="UP001500642">
    <property type="component" value="Unassembled WGS sequence"/>
</dbReference>
<dbReference type="InterPro" id="IPR002562">
    <property type="entry name" value="3'-5'_exonuclease_dom"/>
</dbReference>
<dbReference type="InterPro" id="IPR041605">
    <property type="entry name" value="Exo_C"/>
</dbReference>
<dbReference type="RefSeq" id="WP_345032344.1">
    <property type="nucleotide sequence ID" value="NZ_BAABGL010000018.1"/>
</dbReference>
<proteinExistence type="predicted"/>
<gene>
    <name evidence="2" type="ORF">GCM10023167_23650</name>
</gene>
<dbReference type="EMBL" id="BAABGL010000018">
    <property type="protein sequence ID" value="GAA4394026.1"/>
    <property type="molecule type" value="Genomic_DNA"/>
</dbReference>
<reference evidence="3" key="1">
    <citation type="journal article" date="2019" name="Int. J. Syst. Evol. Microbiol.">
        <title>The Global Catalogue of Microorganisms (GCM) 10K type strain sequencing project: providing services to taxonomists for standard genome sequencing and annotation.</title>
        <authorList>
            <consortium name="The Broad Institute Genomics Platform"/>
            <consortium name="The Broad Institute Genome Sequencing Center for Infectious Disease"/>
            <person name="Wu L."/>
            <person name="Ma J."/>
        </authorList>
    </citation>
    <scope>NUCLEOTIDE SEQUENCE [LARGE SCALE GENOMIC DNA]</scope>
    <source>
        <strain evidence="3">JCM 17808</strain>
    </source>
</reference>
<sequence length="401" mass="43703">MSSHHTDESLPLLSAPADGVPDIVDTPDALAAAVRDLAAGTGAVAVDAERASGIRYGGRAFLIQLRRAGAGTILIDPEALPDLSTVDDALRGAEWVLHASTQDLPCLAERGMRPDALFDTELAARMLDFERFGLAAVVGETLGVRLAKEHSNVDWSRRPLPPDWLTYAALDVELLIEVSDILQAQLQETGKAEFAQQEFDHLLDFTPNVYAEPWRRVQGLGTVKSRRGLARVRSLWTARDRVAAAQDLAPSQILRDRHLIALVGIDARTPDDLRRVPGVPGMDRSARLRWHKALSDADALPEAELPDRRSADAEAPAEVDRNRVKARLDLMKPAVQEVARDLRMPHEVVLTPRHVKTLAGRRTIGDEQAVAAFLAERGARPWQIEATAGVLAAAAAEADRD</sequence>
<dbReference type="PANTHER" id="PTHR47649:SF1">
    <property type="entry name" value="RIBONUCLEASE D"/>
    <property type="match status" value="1"/>
</dbReference>
<dbReference type="Pfam" id="PF00570">
    <property type="entry name" value="HRDC"/>
    <property type="match status" value="1"/>
</dbReference>
<evidence type="ECO:0000313" key="2">
    <source>
        <dbReference type="EMBL" id="GAA4394026.1"/>
    </source>
</evidence>
<keyword evidence="3" id="KW-1185">Reference proteome</keyword>
<dbReference type="Pfam" id="PF18305">
    <property type="entry name" value="DNA_pol_A_exoN"/>
    <property type="match status" value="1"/>
</dbReference>
<dbReference type="InterPro" id="IPR010997">
    <property type="entry name" value="HRDC-like_sf"/>
</dbReference>
<organism evidence="2 3">
    <name type="scientific">Brevibacterium pityocampae</name>
    <dbReference type="NCBI Taxonomy" id="506594"/>
    <lineage>
        <taxon>Bacteria</taxon>
        <taxon>Bacillati</taxon>
        <taxon>Actinomycetota</taxon>
        <taxon>Actinomycetes</taxon>
        <taxon>Micrococcales</taxon>
        <taxon>Brevibacteriaceae</taxon>
        <taxon>Brevibacterium</taxon>
    </lineage>
</organism>
<dbReference type="Gene3D" id="1.10.150.80">
    <property type="entry name" value="HRDC domain"/>
    <property type="match status" value="2"/>
</dbReference>
<name>A0ABP8JPG8_9MICO</name>
<dbReference type="CDD" id="cd06142">
    <property type="entry name" value="RNaseD_exo"/>
    <property type="match status" value="1"/>
</dbReference>
<feature type="domain" description="HRDC" evidence="1">
    <location>
        <begin position="225"/>
        <end position="304"/>
    </location>
</feature>
<comment type="caution">
    <text evidence="2">The sequence shown here is derived from an EMBL/GenBank/DDBJ whole genome shotgun (WGS) entry which is preliminary data.</text>
</comment>
<dbReference type="SUPFAM" id="SSF47819">
    <property type="entry name" value="HRDC-like"/>
    <property type="match status" value="1"/>
</dbReference>
<dbReference type="PROSITE" id="PS50967">
    <property type="entry name" value="HRDC"/>
    <property type="match status" value="1"/>
</dbReference>
<evidence type="ECO:0000313" key="3">
    <source>
        <dbReference type="Proteomes" id="UP001500642"/>
    </source>
</evidence>
<dbReference type="SMART" id="SM00341">
    <property type="entry name" value="HRDC"/>
    <property type="match status" value="1"/>
</dbReference>
<evidence type="ECO:0000259" key="1">
    <source>
        <dbReference type="PROSITE" id="PS50967"/>
    </source>
</evidence>
<accession>A0ABP8JPG8</accession>
<dbReference type="InterPro" id="IPR002121">
    <property type="entry name" value="HRDC_dom"/>
</dbReference>
<protein>
    <submittedName>
        <fullName evidence="2">Ribonuclease D</fullName>
    </submittedName>
</protein>
<dbReference type="InterPro" id="IPR012337">
    <property type="entry name" value="RNaseH-like_sf"/>
</dbReference>
<dbReference type="Gene3D" id="3.30.420.10">
    <property type="entry name" value="Ribonuclease H-like superfamily/Ribonuclease H"/>
    <property type="match status" value="1"/>
</dbReference>
<dbReference type="PANTHER" id="PTHR47649">
    <property type="entry name" value="RIBONUCLEASE D"/>
    <property type="match status" value="1"/>
</dbReference>
<dbReference type="InterPro" id="IPR044876">
    <property type="entry name" value="HRDC_dom_sf"/>
</dbReference>
<dbReference type="Pfam" id="PF01612">
    <property type="entry name" value="DNA_pol_A_exo1"/>
    <property type="match status" value="1"/>
</dbReference>
<dbReference type="InterPro" id="IPR051086">
    <property type="entry name" value="RNase_D-like"/>
</dbReference>
<dbReference type="SUPFAM" id="SSF53098">
    <property type="entry name" value="Ribonuclease H-like"/>
    <property type="match status" value="1"/>
</dbReference>
<dbReference type="InterPro" id="IPR036397">
    <property type="entry name" value="RNaseH_sf"/>
</dbReference>
<dbReference type="SMART" id="SM00474">
    <property type="entry name" value="35EXOc"/>
    <property type="match status" value="1"/>
</dbReference>